<accession>A0A2P2L4A2</accession>
<dbReference type="EMBL" id="GGEC01032277">
    <property type="protein sequence ID" value="MBX12761.1"/>
    <property type="molecule type" value="Transcribed_RNA"/>
</dbReference>
<organism evidence="1">
    <name type="scientific">Rhizophora mucronata</name>
    <name type="common">Asiatic mangrove</name>
    <dbReference type="NCBI Taxonomy" id="61149"/>
    <lineage>
        <taxon>Eukaryota</taxon>
        <taxon>Viridiplantae</taxon>
        <taxon>Streptophyta</taxon>
        <taxon>Embryophyta</taxon>
        <taxon>Tracheophyta</taxon>
        <taxon>Spermatophyta</taxon>
        <taxon>Magnoliopsida</taxon>
        <taxon>eudicotyledons</taxon>
        <taxon>Gunneridae</taxon>
        <taxon>Pentapetalae</taxon>
        <taxon>rosids</taxon>
        <taxon>fabids</taxon>
        <taxon>Malpighiales</taxon>
        <taxon>Rhizophoraceae</taxon>
        <taxon>Rhizophora</taxon>
    </lineage>
</organism>
<reference evidence="1" key="1">
    <citation type="submission" date="2018-02" db="EMBL/GenBank/DDBJ databases">
        <title>Rhizophora mucronata_Transcriptome.</title>
        <authorList>
            <person name="Meera S.P."/>
            <person name="Sreeshan A."/>
            <person name="Augustine A."/>
        </authorList>
    </citation>
    <scope>NUCLEOTIDE SEQUENCE</scope>
    <source>
        <tissue evidence="1">Leaf</tissue>
    </source>
</reference>
<evidence type="ECO:0000313" key="1">
    <source>
        <dbReference type="EMBL" id="MBX12756.1"/>
    </source>
</evidence>
<dbReference type="AlphaFoldDB" id="A0A2P2L4A2"/>
<proteinExistence type="predicted"/>
<sequence>MLELGTHVENQNHQILLKGAVKDFHKLCRFFSFKVL</sequence>
<name>A0A2P2L4A2_RHIMU</name>
<protein>
    <submittedName>
        <fullName evidence="1">Uncharacterized protein</fullName>
    </submittedName>
</protein>
<dbReference type="EMBL" id="GGEC01032275">
    <property type="protein sequence ID" value="MBX12759.1"/>
    <property type="molecule type" value="Transcribed_RNA"/>
</dbReference>
<dbReference type="EMBL" id="GGEC01032272">
    <property type="protein sequence ID" value="MBX12756.1"/>
    <property type="molecule type" value="Transcribed_RNA"/>
</dbReference>